<feature type="signal peptide" evidence="1">
    <location>
        <begin position="1"/>
        <end position="18"/>
    </location>
</feature>
<evidence type="ECO:0000256" key="1">
    <source>
        <dbReference type="SAM" id="SignalP"/>
    </source>
</evidence>
<name>A0A7X8TMK0_9VIBR</name>
<dbReference type="PROSITE" id="PS51257">
    <property type="entry name" value="PROKAR_LIPOPROTEIN"/>
    <property type="match status" value="1"/>
</dbReference>
<keyword evidence="3" id="KW-1185">Reference proteome</keyword>
<evidence type="ECO:0000313" key="3">
    <source>
        <dbReference type="Proteomes" id="UP000535589"/>
    </source>
</evidence>
<feature type="chain" id="PRO_5030776886" description="54K polar flagellar sheath protein A" evidence="1">
    <location>
        <begin position="19"/>
        <end position="498"/>
    </location>
</feature>
<protein>
    <recommendedName>
        <fullName evidence="4">54K polar flagellar sheath protein A</fullName>
    </recommendedName>
</protein>
<dbReference type="EMBL" id="JABAIK010000001">
    <property type="protein sequence ID" value="NLS11324.1"/>
    <property type="molecule type" value="Genomic_DNA"/>
</dbReference>
<comment type="caution">
    <text evidence="2">The sequence shown here is derived from an EMBL/GenBank/DDBJ whole genome shotgun (WGS) entry which is preliminary data.</text>
</comment>
<reference evidence="2 3" key="1">
    <citation type="submission" date="2020-04" db="EMBL/GenBank/DDBJ databases">
        <title>Vibrio sp. SM6, a novel species isolated from seawater.</title>
        <authorList>
            <person name="Wang X."/>
        </authorList>
    </citation>
    <scope>NUCLEOTIDE SEQUENCE [LARGE SCALE GENOMIC DNA]</scope>
    <source>
        <strain evidence="2 3">SM6</strain>
    </source>
</reference>
<evidence type="ECO:0008006" key="4">
    <source>
        <dbReference type="Google" id="ProtNLM"/>
    </source>
</evidence>
<dbReference type="RefSeq" id="WP_168834436.1">
    <property type="nucleotide sequence ID" value="NZ_JABAIK010000001.1"/>
</dbReference>
<evidence type="ECO:0000313" key="2">
    <source>
        <dbReference type="EMBL" id="NLS11324.1"/>
    </source>
</evidence>
<accession>A0A7X8TMK0</accession>
<organism evidence="2 3">
    <name type="scientific">Vibrio agarilyticus</name>
    <dbReference type="NCBI Taxonomy" id="2726741"/>
    <lineage>
        <taxon>Bacteria</taxon>
        <taxon>Pseudomonadati</taxon>
        <taxon>Pseudomonadota</taxon>
        <taxon>Gammaproteobacteria</taxon>
        <taxon>Vibrionales</taxon>
        <taxon>Vibrionaceae</taxon>
        <taxon>Vibrio</taxon>
    </lineage>
</organism>
<sequence>MKNLTLLPLAVLISTALAGCGGSSGGGGTPAPTKTAINLSFVKAEMQSLVAAANCKIYERERTEITNGDETDVETDVLTVKPVGDALDSFIYINFSDETGEVIDGSELALNDGRIGFFLEDVPTNGFVNVVEHVNFNYYATSFSRAFLEANSSLFKNMTLTVVNPVGNAQCVTATNNLAEVNKTGVEYALDPEGSFDDVGIFPYYFTSNIETEAGGNSPEITAKTDFQALGNDITAITQYRDGDKESLVQYGYEDWASGKVNMVYTGEKEPIIRSQSNVIYDDVDVGVVYRDSAKVLTHISSKTEEYYRPLEKKSAETWFVSAVGIPAESWSATLNFALDDTWNASLDEGDLFDVASLANASALYSNQSNGALVIDMQNSITIGTSDFGLQRISLHPDAGSDGLSLHTIYSLPTQKLVVPMVEDFDSVDLTAAKLKQDYWFSETTTALDPRLFMDQFDSSDRPSPETDSHGLILEEGQRFQLNAAHHKTRSFALSREQ</sequence>
<gene>
    <name evidence="2" type="ORF">HGP28_00300</name>
</gene>
<dbReference type="Proteomes" id="UP000535589">
    <property type="component" value="Unassembled WGS sequence"/>
</dbReference>
<keyword evidence="1" id="KW-0732">Signal</keyword>
<dbReference type="AlphaFoldDB" id="A0A7X8TMK0"/>
<proteinExistence type="predicted"/>